<dbReference type="SUPFAM" id="SSF52540">
    <property type="entry name" value="P-loop containing nucleoside triphosphate hydrolases"/>
    <property type="match status" value="1"/>
</dbReference>
<dbReference type="InterPro" id="IPR001680">
    <property type="entry name" value="WD40_rpt"/>
</dbReference>
<evidence type="ECO:0000259" key="5">
    <source>
        <dbReference type="PROSITE" id="PS50837"/>
    </source>
</evidence>
<dbReference type="PANTHER" id="PTHR44019:SF8">
    <property type="entry name" value="POC1 CENTRIOLAR PROTEIN HOMOLOG"/>
    <property type="match status" value="1"/>
</dbReference>
<dbReference type="PROSITE" id="PS50082">
    <property type="entry name" value="WD_REPEATS_2"/>
    <property type="match status" value="7"/>
</dbReference>
<dbReference type="InterPro" id="IPR027417">
    <property type="entry name" value="P-loop_NTPase"/>
</dbReference>
<dbReference type="PROSITE" id="PS50837">
    <property type="entry name" value="NACHT"/>
    <property type="match status" value="1"/>
</dbReference>
<dbReference type="EMBL" id="CAJMWW010000224">
    <property type="protein sequence ID" value="CAE6458719.1"/>
    <property type="molecule type" value="Genomic_DNA"/>
</dbReference>
<gene>
    <name evidence="6" type="ORF">RDB_LOCUS146182</name>
</gene>
<feature type="domain" description="NACHT" evidence="5">
    <location>
        <begin position="339"/>
        <end position="483"/>
    </location>
</feature>
<dbReference type="PRINTS" id="PR00320">
    <property type="entry name" value="GPROTEINBRPT"/>
</dbReference>
<feature type="repeat" description="WD" evidence="3">
    <location>
        <begin position="1324"/>
        <end position="1355"/>
    </location>
</feature>
<feature type="repeat" description="WD" evidence="3">
    <location>
        <begin position="918"/>
        <end position="959"/>
    </location>
</feature>
<evidence type="ECO:0000313" key="6">
    <source>
        <dbReference type="EMBL" id="CAE6458719.1"/>
    </source>
</evidence>
<dbReference type="SUPFAM" id="SSF50998">
    <property type="entry name" value="Quinoprotein alcohol dehydrogenase-like"/>
    <property type="match status" value="1"/>
</dbReference>
<evidence type="ECO:0000256" key="2">
    <source>
        <dbReference type="ARBA" id="ARBA00022737"/>
    </source>
</evidence>
<protein>
    <recommendedName>
        <fullName evidence="5">NACHT domain-containing protein</fullName>
    </recommendedName>
</protein>
<dbReference type="InterPro" id="IPR056884">
    <property type="entry name" value="NPHP3-like_N"/>
</dbReference>
<evidence type="ECO:0000256" key="1">
    <source>
        <dbReference type="ARBA" id="ARBA00022574"/>
    </source>
</evidence>
<dbReference type="InterPro" id="IPR015943">
    <property type="entry name" value="WD40/YVTN_repeat-like_dom_sf"/>
</dbReference>
<feature type="repeat" description="WD" evidence="3">
    <location>
        <begin position="1177"/>
        <end position="1218"/>
    </location>
</feature>
<dbReference type="SMART" id="SM00320">
    <property type="entry name" value="WD40"/>
    <property type="match status" value="10"/>
</dbReference>
<name>A0A8H3BIN0_9AGAM</name>
<feature type="repeat" description="WD" evidence="3">
    <location>
        <begin position="1049"/>
        <end position="1090"/>
    </location>
</feature>
<evidence type="ECO:0000256" key="4">
    <source>
        <dbReference type="SAM" id="MobiDB-lite"/>
    </source>
</evidence>
<dbReference type="Proteomes" id="UP000663841">
    <property type="component" value="Unassembled WGS sequence"/>
</dbReference>
<sequence length="1485" mass="162978">MPAADWYKRQKDKLRRALSNQERSVSLPNPTQALPPTSPAPQPVVNPTNEGLGNASRPFSSDNTSVEPSNLVSDPQPVGNVAVSTSTKSLPNPGVGVLPSPANNEIVAVASSPLLDGISKPEAQSKITWSGLNALLGVLKSGAGGFGPLQLAIEGLERCVGIFEASLYFVSSNPLLLGLHGQRASAARADYQELGKKLDKLLGNLARVNNAWIAKAMTTSFKNLCRGIEAELGMIEEKQGRNGPRRRMEAMEDSDSILECYRRIQGYVEKLLLNANPKMWKTLDEEMTDRRLLQLCPAMSGAYNSWASDWTGRRQCTEGTRVPELEKLKDWVRNPSTDSIYWINGMAGTGKTTIAYTLCAQLDATDNLAASFFCTRQLPECRNIQLIIPAIAYQLAQFSYPFRHELSKALGADRMAHTWELETQFRTLITSPLKGIRHTLPSRFVVVIDALDECENRNSVGKILELLVTSASELPIRFLVSSRFEPEIYRCMMKQVGSNSNTRLVLHELDPLEVQHDIEAYLRQALQDVPLTANQWKELVARCGTLFIYASTVCRYIKSGDEMMSYEEAVDVVLGLSAGTGDMEKELDKLYTAILEAAFNRPQINEANRKQMKILLDAVVCAQEPTKAETLATLLGLENAEHARTLLRPLLSVVNVAEETGIATTLHASFPEFMLSPDRSTGFCCTSTMHHITLAHACLQQIKSSPVQFNICGIESSYLLDDEIIDLPQRADRAIAPALLYACCHWIAHLELCGNTVDFLEPVLDFLSTRLLLWMEVLNVTRREYYGTAEMIRLKEWCRKARMSKEAIELAHDASEFVQSYNSEPVQQSTVHIYISMLPFWPSDNPIAKHYLPRTIEMPQPEGAAITRRRLPLLAARYMGEPMRAVCYYPNGHQIAAAVGNDIYILDGETGRIVLGPLEGHTGLVTCVTISPNGLYIGSGSYDSTIRVWDAKSGELVAGPFKAHRDRVTSVAFSPDSTRIVSTGPSEGLQIRSVPDGEPVTSTSPLFEPTLGIRTTTFSVDGLEIISGDGNSTICFWNAHTGDLISKQSREHTGPINSVALSTDGSRFVSASTDSTICVWGTKSRQILLGPLNGHLGEVNQATFSPNDIYIASCAEDGARLWDAGSGQMVTFFTQRFPGSIISIAFSPDSSRLVSCTGNESICIWAIKHPDVDNDMLRRDIGVIRSASLSSDGSHIATGTQDGSLWLWNTLSGELVTGPLTGHEGYICSVAISSDGAYIASASSDKTIRLWDVKGTKGAYKVLEHHTKRAETLRFTSDDLELFYGSASYSIGATPFTSKGIEASNNNGRDEWAGDISNFVGSCIASSPDGSYAASSSVDGTLRVWHAQTGQLIMSPLQAPPNSAFASLILFSPDGKYLVSCSSGNIVSFWPIPNRPSHKVLDYHPADTGKRTGNSTSVTLRWKLTDSGWIVNDRNEHLIWVPGDLRSYILRPGNDRLISHRGSFKLDVNSANIGKLWIRSYRPVR</sequence>
<evidence type="ECO:0000256" key="3">
    <source>
        <dbReference type="PROSITE-ProRule" id="PRU00221"/>
    </source>
</evidence>
<feature type="repeat" description="WD" evidence="3">
    <location>
        <begin position="1092"/>
        <end position="1132"/>
    </location>
</feature>
<dbReference type="InterPro" id="IPR036322">
    <property type="entry name" value="WD40_repeat_dom_sf"/>
</dbReference>
<dbReference type="InterPro" id="IPR019775">
    <property type="entry name" value="WD40_repeat_CS"/>
</dbReference>
<dbReference type="OrthoDB" id="3223806at2759"/>
<keyword evidence="2" id="KW-0677">Repeat</keyword>
<feature type="repeat" description="WD" evidence="3">
    <location>
        <begin position="961"/>
        <end position="1002"/>
    </location>
</feature>
<dbReference type="Pfam" id="PF24883">
    <property type="entry name" value="NPHP3_N"/>
    <property type="match status" value="1"/>
</dbReference>
<dbReference type="Gene3D" id="3.40.50.300">
    <property type="entry name" value="P-loop containing nucleotide triphosphate hydrolases"/>
    <property type="match status" value="1"/>
</dbReference>
<proteinExistence type="predicted"/>
<feature type="region of interest" description="Disordered" evidence="4">
    <location>
        <begin position="1"/>
        <end position="87"/>
    </location>
</feature>
<dbReference type="Gene3D" id="2.130.10.10">
    <property type="entry name" value="YVTN repeat-like/Quinoprotein amine dehydrogenase"/>
    <property type="match status" value="4"/>
</dbReference>
<dbReference type="InterPro" id="IPR020472">
    <property type="entry name" value="WD40_PAC1"/>
</dbReference>
<dbReference type="PROSITE" id="PS00678">
    <property type="entry name" value="WD_REPEATS_1"/>
    <property type="match status" value="2"/>
</dbReference>
<dbReference type="PANTHER" id="PTHR44019">
    <property type="entry name" value="WD REPEAT-CONTAINING PROTEIN 55"/>
    <property type="match status" value="1"/>
</dbReference>
<feature type="compositionally biased region" description="Polar residues" evidence="4">
    <location>
        <begin position="18"/>
        <end position="35"/>
    </location>
</feature>
<feature type="compositionally biased region" description="Polar residues" evidence="4">
    <location>
        <begin position="45"/>
        <end position="73"/>
    </location>
</feature>
<feature type="repeat" description="WD" evidence="3">
    <location>
        <begin position="1220"/>
        <end position="1261"/>
    </location>
</feature>
<dbReference type="Pfam" id="PF00400">
    <property type="entry name" value="WD40"/>
    <property type="match status" value="9"/>
</dbReference>
<comment type="caution">
    <text evidence="6">The sequence shown here is derived from an EMBL/GenBank/DDBJ whole genome shotgun (WGS) entry which is preliminary data.</text>
</comment>
<evidence type="ECO:0000313" key="7">
    <source>
        <dbReference type="Proteomes" id="UP000663841"/>
    </source>
</evidence>
<dbReference type="SUPFAM" id="SSF50978">
    <property type="entry name" value="WD40 repeat-like"/>
    <property type="match status" value="1"/>
</dbReference>
<reference evidence="6" key="1">
    <citation type="submission" date="2021-01" db="EMBL/GenBank/DDBJ databases">
        <authorList>
            <person name="Kaushik A."/>
        </authorList>
    </citation>
    <scope>NUCLEOTIDE SEQUENCE</scope>
    <source>
        <strain evidence="6">AG3-T5</strain>
    </source>
</reference>
<dbReference type="CDD" id="cd00200">
    <property type="entry name" value="WD40"/>
    <property type="match status" value="1"/>
</dbReference>
<dbReference type="InterPro" id="IPR050505">
    <property type="entry name" value="WDR55/POC1"/>
</dbReference>
<organism evidence="6 7">
    <name type="scientific">Rhizoctonia solani</name>
    <dbReference type="NCBI Taxonomy" id="456999"/>
    <lineage>
        <taxon>Eukaryota</taxon>
        <taxon>Fungi</taxon>
        <taxon>Dikarya</taxon>
        <taxon>Basidiomycota</taxon>
        <taxon>Agaricomycotina</taxon>
        <taxon>Agaricomycetes</taxon>
        <taxon>Cantharellales</taxon>
        <taxon>Ceratobasidiaceae</taxon>
        <taxon>Rhizoctonia</taxon>
    </lineage>
</organism>
<dbReference type="InterPro" id="IPR007111">
    <property type="entry name" value="NACHT_NTPase"/>
</dbReference>
<dbReference type="PROSITE" id="PS50294">
    <property type="entry name" value="WD_REPEATS_REGION"/>
    <property type="match status" value="3"/>
</dbReference>
<keyword evidence="1 3" id="KW-0853">WD repeat</keyword>
<dbReference type="InterPro" id="IPR011047">
    <property type="entry name" value="Quinoprotein_ADH-like_sf"/>
</dbReference>
<accession>A0A8H3BIN0</accession>